<evidence type="ECO:0000256" key="2">
    <source>
        <dbReference type="SAM" id="MobiDB-lite"/>
    </source>
</evidence>
<dbReference type="Gene3D" id="3.90.1720.10">
    <property type="entry name" value="endopeptidase domain like (from Nostoc punctiforme)"/>
    <property type="match status" value="1"/>
</dbReference>
<dbReference type="InterPro" id="IPR018392">
    <property type="entry name" value="LysM"/>
</dbReference>
<evidence type="ECO:0000313" key="4">
    <source>
        <dbReference type="EMBL" id="NBC43329.1"/>
    </source>
</evidence>
<dbReference type="AlphaFoldDB" id="A0A7X4YD98"/>
<dbReference type="SMART" id="SM00257">
    <property type="entry name" value="LysM"/>
    <property type="match status" value="1"/>
</dbReference>
<feature type="region of interest" description="Disordered" evidence="2">
    <location>
        <begin position="49"/>
        <end position="106"/>
    </location>
</feature>
<dbReference type="EMBL" id="JAAAPK010000007">
    <property type="protein sequence ID" value="NBC43329.1"/>
    <property type="molecule type" value="Genomic_DNA"/>
</dbReference>
<feature type="domain" description="LysM" evidence="3">
    <location>
        <begin position="1"/>
        <end position="46"/>
    </location>
</feature>
<reference evidence="4 5" key="1">
    <citation type="submission" date="2020-01" db="EMBL/GenBank/DDBJ databases">
        <title>The draft genome sequence of Corallococcus exiguus DSM 14696.</title>
        <authorList>
            <person name="Zhang X."/>
            <person name="Zhu H."/>
        </authorList>
    </citation>
    <scope>NUCLEOTIDE SEQUENCE [LARGE SCALE GENOMIC DNA]</scope>
    <source>
        <strain evidence="4 5">DSM 14696</strain>
    </source>
</reference>
<evidence type="ECO:0000256" key="1">
    <source>
        <dbReference type="ARBA" id="ARBA00022729"/>
    </source>
</evidence>
<accession>A0A7X4YD98</accession>
<dbReference type="RefSeq" id="WP_139915285.1">
    <property type="nucleotide sequence ID" value="NZ_CBCSLE010000017.1"/>
</dbReference>
<proteinExistence type="predicted"/>
<evidence type="ECO:0000313" key="5">
    <source>
        <dbReference type="Proteomes" id="UP000537825"/>
    </source>
</evidence>
<sequence>MGYRIKSGDTLSRIASVNKTTVSALMKSNPQIKNANNILSGATLKLPGQSDGFEDAPIKRSGAGSTKSSDKSSTFDAPSAGSSSSGVKGPKGNPYEIANQHKGKNAGALKLEKKGVGADMDNGVGNKVNCANFVSACLEQAGMITDRQHSNLVSGLQNNLDKDKNFKRVSLQDAKKGDVVSMKTGPGAEDRHVVIFAGWKNGKPEFIGSNNRNKDGTQKITTGPANYPILSIHQYRG</sequence>
<dbReference type="CDD" id="cd00118">
    <property type="entry name" value="LysM"/>
    <property type="match status" value="1"/>
</dbReference>
<dbReference type="Proteomes" id="UP000537825">
    <property type="component" value="Unassembled WGS sequence"/>
</dbReference>
<feature type="compositionally biased region" description="Low complexity" evidence="2">
    <location>
        <begin position="61"/>
        <end position="92"/>
    </location>
</feature>
<name>A0A7X4YD98_9BACT</name>
<dbReference type="InterPro" id="IPR036779">
    <property type="entry name" value="LysM_dom_sf"/>
</dbReference>
<keyword evidence="1" id="KW-0732">Signal</keyword>
<dbReference type="InterPro" id="IPR038765">
    <property type="entry name" value="Papain-like_cys_pep_sf"/>
</dbReference>
<organism evidence="4 5">
    <name type="scientific">Corallococcus exiguus</name>
    <dbReference type="NCBI Taxonomy" id="83462"/>
    <lineage>
        <taxon>Bacteria</taxon>
        <taxon>Pseudomonadati</taxon>
        <taxon>Myxococcota</taxon>
        <taxon>Myxococcia</taxon>
        <taxon>Myxococcales</taxon>
        <taxon>Cystobacterineae</taxon>
        <taxon>Myxococcaceae</taxon>
        <taxon>Corallococcus</taxon>
    </lineage>
</organism>
<dbReference type="SUPFAM" id="SSF54106">
    <property type="entry name" value="LysM domain"/>
    <property type="match status" value="1"/>
</dbReference>
<protein>
    <submittedName>
        <fullName evidence="4">LysM peptidoglycan-binding domain-containing protein</fullName>
    </submittedName>
</protein>
<keyword evidence="5" id="KW-1185">Reference proteome</keyword>
<dbReference type="Pfam" id="PF01476">
    <property type="entry name" value="LysM"/>
    <property type="match status" value="1"/>
</dbReference>
<dbReference type="PROSITE" id="PS51782">
    <property type="entry name" value="LYSM"/>
    <property type="match status" value="1"/>
</dbReference>
<dbReference type="Gene3D" id="3.10.350.10">
    <property type="entry name" value="LysM domain"/>
    <property type="match status" value="1"/>
</dbReference>
<evidence type="ECO:0000259" key="3">
    <source>
        <dbReference type="PROSITE" id="PS51782"/>
    </source>
</evidence>
<comment type="caution">
    <text evidence="4">The sequence shown here is derived from an EMBL/GenBank/DDBJ whole genome shotgun (WGS) entry which is preliminary data.</text>
</comment>
<gene>
    <name evidence="4" type="ORF">GTZ93_26345</name>
</gene>
<dbReference type="SUPFAM" id="SSF54001">
    <property type="entry name" value="Cysteine proteinases"/>
    <property type="match status" value="1"/>
</dbReference>